<dbReference type="Pfam" id="PF24883">
    <property type="entry name" value="NPHP3_N"/>
    <property type="match status" value="1"/>
</dbReference>
<evidence type="ECO:0000256" key="1">
    <source>
        <dbReference type="ARBA" id="ARBA00022737"/>
    </source>
</evidence>
<name>A0A6G1J831_9PLEO</name>
<dbReference type="Pfam" id="PF17107">
    <property type="entry name" value="SesA"/>
    <property type="match status" value="1"/>
</dbReference>
<dbReference type="PANTHER" id="PTHR10039">
    <property type="entry name" value="AMELOGENIN"/>
    <property type="match status" value="1"/>
</dbReference>
<dbReference type="AlphaFoldDB" id="A0A6G1J831"/>
<dbReference type="Gene3D" id="3.40.50.300">
    <property type="entry name" value="P-loop containing nucleotide triphosphate hydrolases"/>
    <property type="match status" value="1"/>
</dbReference>
<evidence type="ECO:0000259" key="5">
    <source>
        <dbReference type="Pfam" id="PF25053"/>
    </source>
</evidence>
<feature type="domain" description="NACHT-NTPase and P-loop NTPases N-terminal" evidence="3">
    <location>
        <begin position="118"/>
        <end position="234"/>
    </location>
</feature>
<accession>A0A6G1J831</accession>
<dbReference type="SUPFAM" id="SSF52540">
    <property type="entry name" value="P-loop containing nucleoside triphosphate hydrolases"/>
    <property type="match status" value="1"/>
</dbReference>
<proteinExistence type="predicted"/>
<feature type="region of interest" description="Disordered" evidence="2">
    <location>
        <begin position="1"/>
        <end position="31"/>
    </location>
</feature>
<protein>
    <recommendedName>
        <fullName evidence="8">NACHT domain-containing protein</fullName>
    </recommendedName>
</protein>
<feature type="domain" description="DUF7791" evidence="5">
    <location>
        <begin position="644"/>
        <end position="777"/>
    </location>
</feature>
<keyword evidence="7" id="KW-1185">Reference proteome</keyword>
<sequence length="903" mass="102817">MLGCGDTGRALDAGGRRRHQQPRFKPVPRSDAVTTSFPWLSSGFASARESDPVNLFPKVSIKPQPKSLPSAFLHHSSDNETRKTANGICCIFRVFESPLFTPADHRSMESIAALGLAANIVQFVHFGATLLSEASERHHSASGATIGNAELELIANNLQQLTADLTVSRPGSDSQVLESGLQDICKRCRSVADELIAVLDDLRVKGEHKRWESFKQAAKSIRKEKKIEDLKKRLDDLQHGIMVCLMAVMRGQQSEINATLEQLLDYHCKMEISGATNLRDLRLHFIEALETAHRNWLRDSTRVVTGFRDELVKLVKSNEEAATTQAVILSLKYELMTARQRSIEDAHRKTFEWIFHDTPNEPCAKSSFLDWMKSGDGIYWIAGRAGSGKSTLVKYLFEHPKTRGNLKIWASGKKVIMASHFFWIAGTKMQKSQEGLLSSLLDTIFTQIPALIPAVAPWRWQKAKTQTLDREPWTRKELIQALGLLRKQRQIPVRFCFFVDGLDEYDGDHDEIVRVLQDLITSPDIKVCASSRPWNVFEKTLGKRNSGQLCLEDLTREDIRLYVHETLAMDPRFLDLDDEHEAISKQQITEAIVDLAHGVFLWVILVVRDLLRGLSNDDTVSVLQKRLYSLPSTLEGYFQLMLDRIDAVYREQTAQILFLVLEAERPLPLMMLAFLDKFQTGYAIESPIQAKNQWELYNLCNKTRTRVKARCCDLLEVAQPGSNFFVDPQVVLLHRTVRDFLLTAHAQKQLRHHLPTFDTRAYCYEALLLQMKMLPPSPEYVSSTCIEVLMLNDLMFYAYSIERSGTPFDLAALDEAERILKHRDTASSESDQMETLTSLREWPHASPSTLQPIVVRFFASPPGERVYQAALEFGFHRYVDKRRRDEPGLDKGFNFLIQWFPAI</sequence>
<evidence type="ECO:0000259" key="4">
    <source>
        <dbReference type="Pfam" id="PF24883"/>
    </source>
</evidence>
<dbReference type="Proteomes" id="UP000799291">
    <property type="component" value="Unassembled WGS sequence"/>
</dbReference>
<dbReference type="EMBL" id="MU005576">
    <property type="protein sequence ID" value="KAF2686682.1"/>
    <property type="molecule type" value="Genomic_DNA"/>
</dbReference>
<evidence type="ECO:0000313" key="6">
    <source>
        <dbReference type="EMBL" id="KAF2686682.1"/>
    </source>
</evidence>
<dbReference type="InterPro" id="IPR056693">
    <property type="entry name" value="DUF7791"/>
</dbReference>
<dbReference type="OrthoDB" id="443402at2759"/>
<dbReference type="PANTHER" id="PTHR10039:SF5">
    <property type="entry name" value="NACHT DOMAIN-CONTAINING PROTEIN"/>
    <property type="match status" value="1"/>
</dbReference>
<evidence type="ECO:0000256" key="2">
    <source>
        <dbReference type="SAM" id="MobiDB-lite"/>
    </source>
</evidence>
<evidence type="ECO:0000313" key="7">
    <source>
        <dbReference type="Proteomes" id="UP000799291"/>
    </source>
</evidence>
<evidence type="ECO:0000259" key="3">
    <source>
        <dbReference type="Pfam" id="PF17107"/>
    </source>
</evidence>
<dbReference type="InterPro" id="IPR031352">
    <property type="entry name" value="SesA"/>
</dbReference>
<gene>
    <name evidence="6" type="ORF">K458DRAFT_386644</name>
</gene>
<dbReference type="InterPro" id="IPR056884">
    <property type="entry name" value="NPHP3-like_N"/>
</dbReference>
<dbReference type="InterPro" id="IPR027417">
    <property type="entry name" value="P-loop_NTPase"/>
</dbReference>
<dbReference type="Pfam" id="PF25053">
    <property type="entry name" value="DUF7791"/>
    <property type="match status" value="1"/>
</dbReference>
<feature type="domain" description="Nephrocystin 3-like N-terminal" evidence="4">
    <location>
        <begin position="365"/>
        <end position="532"/>
    </location>
</feature>
<evidence type="ECO:0008006" key="8">
    <source>
        <dbReference type="Google" id="ProtNLM"/>
    </source>
</evidence>
<keyword evidence="1" id="KW-0677">Repeat</keyword>
<organism evidence="6 7">
    <name type="scientific">Lentithecium fluviatile CBS 122367</name>
    <dbReference type="NCBI Taxonomy" id="1168545"/>
    <lineage>
        <taxon>Eukaryota</taxon>
        <taxon>Fungi</taxon>
        <taxon>Dikarya</taxon>
        <taxon>Ascomycota</taxon>
        <taxon>Pezizomycotina</taxon>
        <taxon>Dothideomycetes</taxon>
        <taxon>Pleosporomycetidae</taxon>
        <taxon>Pleosporales</taxon>
        <taxon>Massarineae</taxon>
        <taxon>Lentitheciaceae</taxon>
        <taxon>Lentithecium</taxon>
    </lineage>
</organism>
<reference evidence="6" key="1">
    <citation type="journal article" date="2020" name="Stud. Mycol.">
        <title>101 Dothideomycetes genomes: a test case for predicting lifestyles and emergence of pathogens.</title>
        <authorList>
            <person name="Haridas S."/>
            <person name="Albert R."/>
            <person name="Binder M."/>
            <person name="Bloem J."/>
            <person name="Labutti K."/>
            <person name="Salamov A."/>
            <person name="Andreopoulos B."/>
            <person name="Baker S."/>
            <person name="Barry K."/>
            <person name="Bills G."/>
            <person name="Bluhm B."/>
            <person name="Cannon C."/>
            <person name="Castanera R."/>
            <person name="Culley D."/>
            <person name="Daum C."/>
            <person name="Ezra D."/>
            <person name="Gonzalez J."/>
            <person name="Henrissat B."/>
            <person name="Kuo A."/>
            <person name="Liang C."/>
            <person name="Lipzen A."/>
            <person name="Lutzoni F."/>
            <person name="Magnuson J."/>
            <person name="Mondo S."/>
            <person name="Nolan M."/>
            <person name="Ohm R."/>
            <person name="Pangilinan J."/>
            <person name="Park H.-J."/>
            <person name="Ramirez L."/>
            <person name="Alfaro M."/>
            <person name="Sun H."/>
            <person name="Tritt A."/>
            <person name="Yoshinaga Y."/>
            <person name="Zwiers L.-H."/>
            <person name="Turgeon B."/>
            <person name="Goodwin S."/>
            <person name="Spatafora J."/>
            <person name="Crous P."/>
            <person name="Grigoriev I."/>
        </authorList>
    </citation>
    <scope>NUCLEOTIDE SEQUENCE</scope>
    <source>
        <strain evidence="6">CBS 122367</strain>
    </source>
</reference>